<comment type="caution">
    <text evidence="7">The sequence shown here is derived from an EMBL/GenBank/DDBJ whole genome shotgun (WGS) entry which is preliminary data.</text>
</comment>
<accession>A0A433DMK4</accession>
<dbReference type="GO" id="GO:0005762">
    <property type="term" value="C:mitochondrial large ribosomal subunit"/>
    <property type="evidence" value="ECO:0007669"/>
    <property type="project" value="InterPro"/>
</dbReference>
<dbReference type="PANTHER" id="PTHR21338:SF0">
    <property type="entry name" value="LARGE RIBOSOMAL SUBUNIT PROTEIN ML41"/>
    <property type="match status" value="1"/>
</dbReference>
<comment type="subcellular location">
    <subcellularLocation>
        <location evidence="1">Mitochondrion</location>
    </subcellularLocation>
</comment>
<dbReference type="AlphaFoldDB" id="A0A433DMK4"/>
<evidence type="ECO:0000256" key="6">
    <source>
        <dbReference type="ARBA" id="ARBA00023274"/>
    </source>
</evidence>
<comment type="similarity">
    <text evidence="2">Belongs to the mitochondrion-specific ribosomal protein mL41 family.</text>
</comment>
<proteinExistence type="inferred from homology"/>
<name>A0A433DMK4_9FUNG</name>
<evidence type="ECO:0000256" key="3">
    <source>
        <dbReference type="ARBA" id="ARBA00022946"/>
    </source>
</evidence>
<evidence type="ECO:0000256" key="2">
    <source>
        <dbReference type="ARBA" id="ARBA00010152"/>
    </source>
</evidence>
<gene>
    <name evidence="7" type="ORF">BC936DRAFT_144553</name>
</gene>
<keyword evidence="3" id="KW-0809">Transit peptide</keyword>
<dbReference type="Proteomes" id="UP000268093">
    <property type="component" value="Unassembled WGS sequence"/>
</dbReference>
<dbReference type="EMBL" id="RBNI01000334">
    <property type="protein sequence ID" value="RUP51916.1"/>
    <property type="molecule type" value="Genomic_DNA"/>
</dbReference>
<dbReference type="GO" id="GO:0003735">
    <property type="term" value="F:structural constituent of ribosome"/>
    <property type="evidence" value="ECO:0007669"/>
    <property type="project" value="InterPro"/>
</dbReference>
<evidence type="ECO:0000313" key="8">
    <source>
        <dbReference type="Proteomes" id="UP000268093"/>
    </source>
</evidence>
<organism evidence="7 8">
    <name type="scientific">Jimgerdemannia flammicorona</name>
    <dbReference type="NCBI Taxonomy" id="994334"/>
    <lineage>
        <taxon>Eukaryota</taxon>
        <taxon>Fungi</taxon>
        <taxon>Fungi incertae sedis</taxon>
        <taxon>Mucoromycota</taxon>
        <taxon>Mucoromycotina</taxon>
        <taxon>Endogonomycetes</taxon>
        <taxon>Endogonales</taxon>
        <taxon>Endogonaceae</taxon>
        <taxon>Jimgerdemannia</taxon>
    </lineage>
</organism>
<evidence type="ECO:0000313" key="7">
    <source>
        <dbReference type="EMBL" id="RUP51916.1"/>
    </source>
</evidence>
<dbReference type="GO" id="GO:0006412">
    <property type="term" value="P:translation"/>
    <property type="evidence" value="ECO:0007669"/>
    <property type="project" value="TreeGrafter"/>
</dbReference>
<keyword evidence="5" id="KW-0496">Mitochondrion</keyword>
<keyword evidence="8" id="KW-1185">Reference proteome</keyword>
<reference evidence="7 8" key="1">
    <citation type="journal article" date="2018" name="New Phytol.">
        <title>Phylogenomics of Endogonaceae and evolution of mycorrhizas within Mucoromycota.</title>
        <authorList>
            <person name="Chang Y."/>
            <person name="Desiro A."/>
            <person name="Na H."/>
            <person name="Sandor L."/>
            <person name="Lipzen A."/>
            <person name="Clum A."/>
            <person name="Barry K."/>
            <person name="Grigoriev I.V."/>
            <person name="Martin F.M."/>
            <person name="Stajich J.E."/>
            <person name="Smith M.E."/>
            <person name="Bonito G."/>
            <person name="Spatafora J.W."/>
        </authorList>
    </citation>
    <scope>NUCLEOTIDE SEQUENCE [LARGE SCALE GENOMIC DNA]</scope>
    <source>
        <strain evidence="7 8">GMNB39</strain>
    </source>
</reference>
<dbReference type="InterPro" id="IPR019189">
    <property type="entry name" value="Ribosomal_mL41"/>
</dbReference>
<sequence length="111" mass="12767">MFGVIRGIYRGAKRYPMTAKRGHNYYKGTGSGSTGMHTRRGGYIIDWNKVRTFKVPDLNDCNVCCVLYSFEVCEKQRCRHKSERLVPYALDLPRFYYGLDTSCTDRSSSTS</sequence>
<protein>
    <recommendedName>
        <fullName evidence="9">Mitochondrial ribosomal protein L27-domain-containing protein</fullName>
    </recommendedName>
</protein>
<dbReference type="PANTHER" id="PTHR21338">
    <property type="entry name" value="MITOCHONDRIAL RIBOSOMAL PROTEIN L41"/>
    <property type="match status" value="1"/>
</dbReference>
<dbReference type="OrthoDB" id="10251741at2759"/>
<dbReference type="Pfam" id="PF09809">
    <property type="entry name" value="MRP-L27"/>
    <property type="match status" value="1"/>
</dbReference>
<evidence type="ECO:0000256" key="1">
    <source>
        <dbReference type="ARBA" id="ARBA00004173"/>
    </source>
</evidence>
<keyword evidence="6" id="KW-0687">Ribonucleoprotein</keyword>
<keyword evidence="4" id="KW-0689">Ribosomal protein</keyword>
<evidence type="ECO:0000256" key="5">
    <source>
        <dbReference type="ARBA" id="ARBA00023128"/>
    </source>
</evidence>
<evidence type="ECO:0008006" key="9">
    <source>
        <dbReference type="Google" id="ProtNLM"/>
    </source>
</evidence>
<evidence type="ECO:0000256" key="4">
    <source>
        <dbReference type="ARBA" id="ARBA00022980"/>
    </source>
</evidence>